<evidence type="ECO:0000313" key="3">
    <source>
        <dbReference type="Proteomes" id="UP000284403"/>
    </source>
</evidence>
<dbReference type="OrthoDB" id="272851at2759"/>
<protein>
    <submittedName>
        <fullName evidence="2">Uncharacterized protein</fullName>
    </submittedName>
</protein>
<accession>A0A422PYV5</accession>
<evidence type="ECO:0000256" key="1">
    <source>
        <dbReference type="SAM" id="MobiDB-lite"/>
    </source>
</evidence>
<organism evidence="2 3">
    <name type="scientific">Trypanosoma conorhini</name>
    <dbReference type="NCBI Taxonomy" id="83891"/>
    <lineage>
        <taxon>Eukaryota</taxon>
        <taxon>Discoba</taxon>
        <taxon>Euglenozoa</taxon>
        <taxon>Kinetoplastea</taxon>
        <taxon>Metakinetoplastina</taxon>
        <taxon>Trypanosomatida</taxon>
        <taxon>Trypanosomatidae</taxon>
        <taxon>Trypanosoma</taxon>
    </lineage>
</organism>
<dbReference type="AlphaFoldDB" id="A0A422PYV5"/>
<sequence length="632" mass="68114">MHSPYGAVYGFDRTHIRRMTLQEYVGERDAGAAPSRQGDGARLLSSRDPNVEFCTKYPLQDRFGRELSVLYQILEAEVRQEVRRVRQGGDGTRQSGVRLSAEIPLGDDDPAEEPAGPRPQHGRGGAYRPTPFVHGCLGDAAGEGVNDLTDVSASSCRFSSATALSPRGTGSSCTAVRDARRSTFSIYRDSGLNAAAGLLPPHGTNPPLPLRQQRQPVGGDAAPPQQRSSTASPPRLADDDDDDGGDGAVGAAPAAAAEEDGEGGGGLCVTRVTLDTTAGTDPLRFTTTRPSDLRTTKQLFLPAGRATVGVRRTLKHPNPIPRQVYGVQSETISAALVAPLVAANLESFCAAGEFRQIAGVAPQLRIGTTVLLGECRYRVYRYHASSDVYEARAGETPDEAAQVLVYSWSVHAVRQGENEAHRAALGLSLVAPSVTVAGYRYSDGGLTVITMPQGYTAVPLSTVPLSVRSFPTCVKLLLRMLSDLVVTRTVHADLRGLNRVFLAIRRGSTATELPATLLVPVHWERLVDFSMFVDRNAGRTIPMVDDASGGRRGERLYHGQDVAMVTQMLLEDELAEQLQPEQLTEVQRLMMLTTEPTQVANYLIQLKNSMTVIPSDMAALQQEYEVALECQT</sequence>
<feature type="region of interest" description="Disordered" evidence="1">
    <location>
        <begin position="197"/>
        <end position="269"/>
    </location>
</feature>
<gene>
    <name evidence="2" type="ORF">Tco025E_02971</name>
</gene>
<dbReference type="EMBL" id="MKKU01000127">
    <property type="protein sequence ID" value="RNF22906.1"/>
    <property type="molecule type" value="Genomic_DNA"/>
</dbReference>
<dbReference type="Proteomes" id="UP000284403">
    <property type="component" value="Unassembled WGS sequence"/>
</dbReference>
<feature type="region of interest" description="Disordered" evidence="1">
    <location>
        <begin position="85"/>
        <end position="129"/>
    </location>
</feature>
<reference evidence="2 3" key="1">
    <citation type="journal article" date="2018" name="BMC Genomics">
        <title>Genomic comparison of Trypanosoma conorhini and Trypanosoma rangeli to Trypanosoma cruzi strains of high and low virulence.</title>
        <authorList>
            <person name="Bradwell K.R."/>
            <person name="Koparde V.N."/>
            <person name="Matveyev A.V."/>
            <person name="Serrano M.G."/>
            <person name="Alves J.M."/>
            <person name="Parikh H."/>
            <person name="Huang B."/>
            <person name="Lee V."/>
            <person name="Espinosa-Alvarez O."/>
            <person name="Ortiz P.A."/>
            <person name="Costa-Martins A.G."/>
            <person name="Teixeira M.M."/>
            <person name="Buck G.A."/>
        </authorList>
    </citation>
    <scope>NUCLEOTIDE SEQUENCE [LARGE SCALE GENOMIC DNA]</scope>
    <source>
        <strain evidence="2 3">025E</strain>
    </source>
</reference>
<dbReference type="GeneID" id="40316582"/>
<evidence type="ECO:0000313" key="2">
    <source>
        <dbReference type="EMBL" id="RNF22906.1"/>
    </source>
</evidence>
<keyword evidence="3" id="KW-1185">Reference proteome</keyword>
<dbReference type="RefSeq" id="XP_029229992.1">
    <property type="nucleotide sequence ID" value="XM_029369894.1"/>
</dbReference>
<name>A0A422PYV5_9TRYP</name>
<proteinExistence type="predicted"/>
<comment type="caution">
    <text evidence="2">The sequence shown here is derived from an EMBL/GenBank/DDBJ whole genome shotgun (WGS) entry which is preliminary data.</text>
</comment>